<keyword evidence="4" id="KW-0812">Transmembrane</keyword>
<organism evidence="9 10">
    <name type="scientific">Parasutterella secunda</name>
    <dbReference type="NCBI Taxonomy" id="626947"/>
    <lineage>
        <taxon>Bacteria</taxon>
        <taxon>Pseudomonadati</taxon>
        <taxon>Pseudomonadota</taxon>
        <taxon>Betaproteobacteria</taxon>
        <taxon>Burkholderiales</taxon>
        <taxon>Sutterellaceae</taxon>
        <taxon>Parasutterella</taxon>
    </lineage>
</organism>
<evidence type="ECO:0000256" key="4">
    <source>
        <dbReference type="ARBA" id="ARBA00022692"/>
    </source>
</evidence>
<dbReference type="EMBL" id="JACJKX010000001">
    <property type="protein sequence ID" value="MBM6927686.1"/>
    <property type="molecule type" value="Genomic_DNA"/>
</dbReference>
<evidence type="ECO:0000313" key="9">
    <source>
        <dbReference type="EMBL" id="MBM6927686.1"/>
    </source>
</evidence>
<dbReference type="RefSeq" id="WP_205049289.1">
    <property type="nucleotide sequence ID" value="NZ_JACJKX010000001.1"/>
</dbReference>
<evidence type="ECO:0000256" key="5">
    <source>
        <dbReference type="ARBA" id="ARBA00022729"/>
    </source>
</evidence>
<dbReference type="SUPFAM" id="SSF56935">
    <property type="entry name" value="Porins"/>
    <property type="match status" value="1"/>
</dbReference>
<evidence type="ECO:0000256" key="7">
    <source>
        <dbReference type="ARBA" id="ARBA00023237"/>
    </source>
</evidence>
<feature type="chain" id="PRO_5046188198" evidence="8">
    <location>
        <begin position="26"/>
        <end position="455"/>
    </location>
</feature>
<evidence type="ECO:0000256" key="6">
    <source>
        <dbReference type="ARBA" id="ARBA00023136"/>
    </source>
</evidence>
<evidence type="ECO:0000256" key="8">
    <source>
        <dbReference type="SAM" id="SignalP"/>
    </source>
</evidence>
<comment type="caution">
    <text evidence="9">The sequence shown here is derived from an EMBL/GenBank/DDBJ whole genome shotgun (WGS) entry which is preliminary data.</text>
</comment>
<dbReference type="PANTHER" id="PTHR35093:SF8">
    <property type="entry name" value="OUTER MEMBRANE PROTEIN NMB0088-RELATED"/>
    <property type="match status" value="1"/>
</dbReference>
<accession>A0ABS2GS70</accession>
<dbReference type="InterPro" id="IPR005017">
    <property type="entry name" value="OMPP1/FadL/TodX"/>
</dbReference>
<comment type="similarity">
    <text evidence="2">Belongs to the OmpP1/FadL family.</text>
</comment>
<comment type="subcellular location">
    <subcellularLocation>
        <location evidence="1">Cell outer membrane</location>
        <topology evidence="1">Multi-pass membrane protein</topology>
    </subcellularLocation>
</comment>
<reference evidence="9 10" key="1">
    <citation type="journal article" date="2021" name="Sci. Rep.">
        <title>The distribution of antibiotic resistance genes in chicken gut microbiota commensals.</title>
        <authorList>
            <person name="Juricova H."/>
            <person name="Matiasovicova J."/>
            <person name="Kubasova T."/>
            <person name="Cejkova D."/>
            <person name="Rychlik I."/>
        </authorList>
    </citation>
    <scope>NUCLEOTIDE SEQUENCE [LARGE SCALE GENOMIC DNA]</scope>
    <source>
        <strain evidence="9 10">An562</strain>
    </source>
</reference>
<proteinExistence type="inferred from homology"/>
<dbReference type="Proteomes" id="UP000777002">
    <property type="component" value="Unassembled WGS sequence"/>
</dbReference>
<dbReference type="PANTHER" id="PTHR35093">
    <property type="entry name" value="OUTER MEMBRANE PROTEIN NMB0088-RELATED"/>
    <property type="match status" value="1"/>
</dbReference>
<evidence type="ECO:0000256" key="3">
    <source>
        <dbReference type="ARBA" id="ARBA00022452"/>
    </source>
</evidence>
<evidence type="ECO:0000313" key="10">
    <source>
        <dbReference type="Proteomes" id="UP000777002"/>
    </source>
</evidence>
<dbReference type="Gene3D" id="2.40.160.60">
    <property type="entry name" value="Outer membrane protein transport protein (OMPP1/FadL/TodX)"/>
    <property type="match status" value="1"/>
</dbReference>
<keyword evidence="5 8" id="KW-0732">Signal</keyword>
<keyword evidence="10" id="KW-1185">Reference proteome</keyword>
<sequence>MSFMKKSAAALVLTGVSVAVSTAFAAGFQLTEQSSLGLGRAYAGAGIVGDDLSAVHYNPAGMTLLEGTRFQAGTTWISINADYDGIDGDSENGRLKGQMIPAGYVTHQVNDKIWLGFAMTVPFGMGTEYDRNWSQNQRGTSSKIYTFDMNPNIAYKVSDFISLGAGVSVQYAKAKLGMGMGSLTVSPDGKNTRDLSIGHAKLEADSWDWGFNLGVMISPTDKLRFGLAYRSAITHDADGHTNLTNSQLLETITTGVGMPMNSLTVNSSASLKTPDTVMLTGTWEATDQLRLSGLIRWANWSNFDTLKIHNSSPVDMGSLVGKLPQGFIRDPNAIDKLGQLSETKIENAWQDTWLFSIGADYKINSDFTVRGGIAYETSPIDKQDTRMAVIPDTDRLWLSLGASWYATKDLQFDMGATYLMGVGDKDLYDRVGGEKVGEYDTLDAYLLGVQMQYRF</sequence>
<evidence type="ECO:0000256" key="1">
    <source>
        <dbReference type="ARBA" id="ARBA00004571"/>
    </source>
</evidence>
<dbReference type="Pfam" id="PF03349">
    <property type="entry name" value="Toluene_X"/>
    <property type="match status" value="1"/>
</dbReference>
<keyword evidence="3" id="KW-1134">Transmembrane beta strand</keyword>
<gene>
    <name evidence="9" type="ORF">H5985_00120</name>
</gene>
<protein>
    <submittedName>
        <fullName evidence="9">Outer membrane protein transport protein</fullName>
    </submittedName>
</protein>
<keyword evidence="7" id="KW-0998">Cell outer membrane</keyword>
<keyword evidence="6" id="KW-0472">Membrane</keyword>
<name>A0ABS2GS70_9BURK</name>
<evidence type="ECO:0000256" key="2">
    <source>
        <dbReference type="ARBA" id="ARBA00008163"/>
    </source>
</evidence>
<feature type="signal peptide" evidence="8">
    <location>
        <begin position="1"/>
        <end position="25"/>
    </location>
</feature>